<dbReference type="Proteomes" id="UP000265566">
    <property type="component" value="Chromosome 8"/>
</dbReference>
<dbReference type="Gramene" id="rna45421">
    <property type="protein sequence ID" value="RHN39400.1"/>
    <property type="gene ID" value="gene45421"/>
</dbReference>
<evidence type="ECO:0000313" key="1">
    <source>
        <dbReference type="EMBL" id="RHN39400.1"/>
    </source>
</evidence>
<dbReference type="PANTHER" id="PTHR47869:SF2">
    <property type="entry name" value="OS03G0410700 PROTEIN"/>
    <property type="match status" value="1"/>
</dbReference>
<proteinExistence type="predicted"/>
<accession>A0A396GDW5</accession>
<organism evidence="1">
    <name type="scientific">Medicago truncatula</name>
    <name type="common">Barrel medic</name>
    <name type="synonym">Medicago tribuloides</name>
    <dbReference type="NCBI Taxonomy" id="3880"/>
    <lineage>
        <taxon>Eukaryota</taxon>
        <taxon>Viridiplantae</taxon>
        <taxon>Streptophyta</taxon>
        <taxon>Embryophyta</taxon>
        <taxon>Tracheophyta</taxon>
        <taxon>Spermatophyta</taxon>
        <taxon>Magnoliopsida</taxon>
        <taxon>eudicotyledons</taxon>
        <taxon>Gunneridae</taxon>
        <taxon>Pentapetalae</taxon>
        <taxon>rosids</taxon>
        <taxon>fabids</taxon>
        <taxon>Fabales</taxon>
        <taxon>Fabaceae</taxon>
        <taxon>Papilionoideae</taxon>
        <taxon>50 kb inversion clade</taxon>
        <taxon>NPAAA clade</taxon>
        <taxon>Hologalegina</taxon>
        <taxon>IRL clade</taxon>
        <taxon>Trifolieae</taxon>
        <taxon>Medicago</taxon>
    </lineage>
</organism>
<sequence length="79" mass="8899">MDEVRDAVLVTDGDSDIGQALVKDKRVALEAFGSYVESMTGDTSDNRFLMKALKRSSHNYMPKRMYNLPCLSIDMFLCS</sequence>
<dbReference type="AlphaFoldDB" id="A0A396GDW5"/>
<comment type="caution">
    <text evidence="1">The sequence shown here is derived from an EMBL/GenBank/DDBJ whole genome shotgun (WGS) entry which is preliminary data.</text>
</comment>
<reference evidence="1" key="1">
    <citation type="journal article" date="2018" name="Nat. Plants">
        <title>Whole-genome landscape of Medicago truncatula symbiotic genes.</title>
        <authorList>
            <person name="Pecrix Y."/>
            <person name="Gamas P."/>
            <person name="Carrere S."/>
        </authorList>
    </citation>
    <scope>NUCLEOTIDE SEQUENCE</scope>
    <source>
        <tissue evidence="1">Leaves</tissue>
    </source>
</reference>
<dbReference type="EMBL" id="PSQE01000008">
    <property type="protein sequence ID" value="RHN39400.1"/>
    <property type="molecule type" value="Genomic_DNA"/>
</dbReference>
<dbReference type="PANTHER" id="PTHR47869">
    <property type="entry name" value="OS03G0410700 PROTEIN"/>
    <property type="match status" value="1"/>
</dbReference>
<name>A0A396GDW5_MEDTR</name>
<protein>
    <submittedName>
        <fullName evidence="1">Uncharacterized protein</fullName>
    </submittedName>
</protein>
<gene>
    <name evidence="1" type="ORF">MtrunA17_Chr8g0343411</name>
</gene>